<evidence type="ECO:0000256" key="6">
    <source>
        <dbReference type="SAM" id="Coils"/>
    </source>
</evidence>
<dbReference type="NCBIfam" id="NF008348">
    <property type="entry name" value="PRK11131.1"/>
    <property type="match status" value="1"/>
</dbReference>
<dbReference type="OrthoDB" id="9805617at2"/>
<organism evidence="10 11">
    <name type="scientific">Aeromicrobium phragmitis</name>
    <dbReference type="NCBI Taxonomy" id="2478914"/>
    <lineage>
        <taxon>Bacteria</taxon>
        <taxon>Bacillati</taxon>
        <taxon>Actinomycetota</taxon>
        <taxon>Actinomycetes</taxon>
        <taxon>Propionibacteriales</taxon>
        <taxon>Nocardioidaceae</taxon>
        <taxon>Aeromicrobium</taxon>
    </lineage>
</organism>
<feature type="region of interest" description="Disordered" evidence="7">
    <location>
        <begin position="1198"/>
        <end position="1217"/>
    </location>
</feature>
<dbReference type="GO" id="GO:0003723">
    <property type="term" value="F:RNA binding"/>
    <property type="evidence" value="ECO:0007669"/>
    <property type="project" value="TreeGrafter"/>
</dbReference>
<evidence type="ECO:0000259" key="9">
    <source>
        <dbReference type="PROSITE" id="PS51194"/>
    </source>
</evidence>
<dbReference type="PROSITE" id="PS51192">
    <property type="entry name" value="HELICASE_ATP_BIND_1"/>
    <property type="match status" value="1"/>
</dbReference>
<dbReference type="Pfam" id="PF00270">
    <property type="entry name" value="DEAD"/>
    <property type="match status" value="1"/>
</dbReference>
<gene>
    <name evidence="10" type="primary">hrpA</name>
    <name evidence="10" type="ORF">D9V41_14825</name>
</gene>
<dbReference type="InterPro" id="IPR024590">
    <property type="entry name" value="HrpA_C"/>
</dbReference>
<dbReference type="InterPro" id="IPR048333">
    <property type="entry name" value="HA2_WH"/>
</dbReference>
<evidence type="ECO:0000259" key="8">
    <source>
        <dbReference type="PROSITE" id="PS51192"/>
    </source>
</evidence>
<dbReference type="SUPFAM" id="SSF52540">
    <property type="entry name" value="P-loop containing nucleoside triphosphate hydrolases"/>
    <property type="match status" value="1"/>
</dbReference>
<dbReference type="Gene3D" id="3.40.50.300">
    <property type="entry name" value="P-loop containing nucleotide triphosphate hydrolases"/>
    <property type="match status" value="2"/>
</dbReference>
<dbReference type="GO" id="GO:0005525">
    <property type="term" value="F:GTP binding"/>
    <property type="evidence" value="ECO:0007669"/>
    <property type="project" value="UniProtKB-KW"/>
</dbReference>
<dbReference type="Pfam" id="PF00271">
    <property type="entry name" value="Helicase_C"/>
    <property type="match status" value="1"/>
</dbReference>
<dbReference type="PANTHER" id="PTHR18934:SF99">
    <property type="entry name" value="ATP-DEPENDENT RNA HELICASE DHX37-RELATED"/>
    <property type="match status" value="1"/>
</dbReference>
<dbReference type="InterPro" id="IPR003593">
    <property type="entry name" value="AAA+_ATPase"/>
</dbReference>
<evidence type="ECO:0000256" key="4">
    <source>
        <dbReference type="ARBA" id="ARBA00022840"/>
    </source>
</evidence>
<dbReference type="InterPro" id="IPR010222">
    <property type="entry name" value="RNA_helicase_HrpA"/>
</dbReference>
<keyword evidence="4" id="KW-0067">ATP-binding</keyword>
<dbReference type="SMART" id="SM00962">
    <property type="entry name" value="SRP54"/>
    <property type="match status" value="1"/>
</dbReference>
<dbReference type="Pfam" id="PF04408">
    <property type="entry name" value="WHD_HA2"/>
    <property type="match status" value="1"/>
</dbReference>
<evidence type="ECO:0000256" key="2">
    <source>
        <dbReference type="ARBA" id="ARBA00022801"/>
    </source>
</evidence>
<keyword evidence="11" id="KW-1185">Reference proteome</keyword>
<evidence type="ECO:0000256" key="1">
    <source>
        <dbReference type="ARBA" id="ARBA00022741"/>
    </source>
</evidence>
<sequence>MKITYDTALPIAARHDEIAAALHDHQVVVVAGETGSGKTTQLPKIAYELGRRAIAHTQPRRIAARSVARRIADECGVDLGAEVGYAVRFDDQTSDATAIRLMTDGLLLAELQRDPQLRRYDTIIIDEAHERSLAIDFLLGYLKRLLPKRPDLSLVITSATIDVERFAEMFDGAPIIEVSGRTYPVEIRYRPLAESDASDLTEAIDQAIRELPRDGDVLVFLSGEREIRDTADYLEGKKYPRTEILPLFGRLAAQDQQKIFSSHPGRRIVLATNVAETSLTVPGIRYVVDSGVARISRYSNRLKVQRLPIEPVSQASAAQRAGRCGRVAEGICIRLYSEEDFAGRPEFTDPEILRTNLASVLLQMSALGLGDIEEFPFLDPPDRRAVADGMNLLRELGALDGDRLTRLGRTMSNLPVDPRLGRMLIAADRLGCLADVLVIVAAMSIQDPRERPLDRQQAADEKHRRFSQPDSDFLSYLSLWTYLAEKRDELSHSRFRKLCHEEFIHYLRVREWQDVHAQLRRTARDLGLRASRELSGDADAIHQALLTGLLGHVGLREPDGREYLGARGARFMVFPGSGLAKKPPRWVVAGELVETTRLWARTAARVQPEWIEKAGAHLLKRQYAEPYWSSRRGAAMAKERATLYGIPVVVDRPVQLSRVDPALARELFIRHALVEGDWHTRHAFFRRNRELLDEVAELEDRMRRRDLRVDDQTLYDFYDERIPADVVSARHFDTWWKKARRDDPELLTFVPSLVTREGLGDDVEEQFPTSWTSQSAEYDVEYVFDPTSIVDGLVVTLPLDDLLAADEREFAWHVPGRRLELVTELIRTLPKSIRRSFAPAGQYAAHVAPALDPNEGELTEQLAHQLQLLSGTPVSPGDFSPHQLPDHLRVTYRVVDGSKVLATGKDLEAIRRDLEPRLRRQLRRATAHEERSGMTSWDVGTIDRSVPAGHLVGYPALVDEGTSVALRVLDSPDEQRAAMVRGQGRLLALTTSSPVGHLSRSLSMHDKLMLSTAPYQDATAVVEDAWLAALDGLVTHHGGPAWDEQGFVQLRDRVRADAYEHCERAVRAILDGLRVLGEIAPRDDEPGQDVRVQLSWLVYPGFARDMGTDRLPRLRVYLEAARRRLTAPLTADLVATQELEARFHDLTADLGAFARLSQPVQDARWSLEELRVSLLAQDLRAAMPVSVKRVTKRLDSLEEHLSSLRRPTPASPASPPR</sequence>
<keyword evidence="5" id="KW-0342">GTP-binding</keyword>
<dbReference type="SMART" id="SM00487">
    <property type="entry name" value="DEXDc"/>
    <property type="match status" value="1"/>
</dbReference>
<keyword evidence="3 10" id="KW-0347">Helicase</keyword>
<protein>
    <submittedName>
        <fullName evidence="10">ATP-dependent RNA helicase HrpA</fullName>
        <ecNumber evidence="10">3.6.4.13</ecNumber>
    </submittedName>
</protein>
<evidence type="ECO:0000313" key="11">
    <source>
        <dbReference type="Proteomes" id="UP000282515"/>
    </source>
</evidence>
<dbReference type="InterPro" id="IPR027417">
    <property type="entry name" value="P-loop_NTPase"/>
</dbReference>
<feature type="domain" description="Helicase C-terminal" evidence="9">
    <location>
        <begin position="203"/>
        <end position="368"/>
    </location>
</feature>
<evidence type="ECO:0000313" key="10">
    <source>
        <dbReference type="EMBL" id="RLV54719.1"/>
    </source>
</evidence>
<dbReference type="InterPro" id="IPR007502">
    <property type="entry name" value="Helicase-assoc_dom"/>
</dbReference>
<dbReference type="InterPro" id="IPR000897">
    <property type="entry name" value="SRP54_GTPase_dom"/>
</dbReference>
<keyword evidence="2 10" id="KW-0378">Hydrolase</keyword>
<evidence type="ECO:0000256" key="7">
    <source>
        <dbReference type="SAM" id="MobiDB-lite"/>
    </source>
</evidence>
<comment type="caution">
    <text evidence="10">The sequence shown here is derived from an EMBL/GenBank/DDBJ whole genome shotgun (WGS) entry which is preliminary data.</text>
</comment>
<dbReference type="GO" id="GO:0003724">
    <property type="term" value="F:RNA helicase activity"/>
    <property type="evidence" value="ECO:0007669"/>
    <property type="project" value="UniProtKB-EC"/>
</dbReference>
<feature type="coiled-coil region" evidence="6">
    <location>
        <begin position="681"/>
        <end position="708"/>
    </location>
</feature>
<keyword evidence="6" id="KW-0175">Coiled coil</keyword>
<dbReference type="Gene3D" id="1.20.120.1080">
    <property type="match status" value="1"/>
</dbReference>
<dbReference type="SMART" id="SM00847">
    <property type="entry name" value="HA2"/>
    <property type="match status" value="1"/>
</dbReference>
<dbReference type="AlphaFoldDB" id="A0A3L8PIZ0"/>
<dbReference type="InterPro" id="IPR001650">
    <property type="entry name" value="Helicase_C-like"/>
</dbReference>
<dbReference type="GO" id="GO:0005524">
    <property type="term" value="F:ATP binding"/>
    <property type="evidence" value="ECO:0007669"/>
    <property type="project" value="UniProtKB-KW"/>
</dbReference>
<dbReference type="SMART" id="SM00382">
    <property type="entry name" value="AAA"/>
    <property type="match status" value="1"/>
</dbReference>
<dbReference type="FunFam" id="1.20.120.1080:FF:000005">
    <property type="entry name" value="ATP-dependent helicase HrpA"/>
    <property type="match status" value="1"/>
</dbReference>
<dbReference type="InterPro" id="IPR011545">
    <property type="entry name" value="DEAD/DEAH_box_helicase_dom"/>
</dbReference>
<keyword evidence="1" id="KW-0547">Nucleotide-binding</keyword>
<dbReference type="CDD" id="cd18791">
    <property type="entry name" value="SF2_C_RHA"/>
    <property type="match status" value="1"/>
</dbReference>
<dbReference type="Pfam" id="PF11898">
    <property type="entry name" value="DUF3418"/>
    <property type="match status" value="1"/>
</dbReference>
<reference evidence="10 11" key="1">
    <citation type="submission" date="2018-10" db="EMBL/GenBank/DDBJ databases">
        <title>Aeromicrobium sp. 9W16Y-2 whole genome shotgun sequence.</title>
        <authorList>
            <person name="Li F."/>
        </authorList>
    </citation>
    <scope>NUCLEOTIDE SEQUENCE [LARGE SCALE GENOMIC DNA]</scope>
    <source>
        <strain evidence="10 11">9W16Y-2</strain>
    </source>
</reference>
<dbReference type="NCBIfam" id="TIGR01967">
    <property type="entry name" value="DEAH_box_HrpA"/>
    <property type="match status" value="1"/>
</dbReference>
<dbReference type="PANTHER" id="PTHR18934">
    <property type="entry name" value="ATP-DEPENDENT RNA HELICASE"/>
    <property type="match status" value="1"/>
</dbReference>
<dbReference type="Pfam" id="PF07717">
    <property type="entry name" value="OB_NTP_bind"/>
    <property type="match status" value="1"/>
</dbReference>
<dbReference type="SMART" id="SM00490">
    <property type="entry name" value="HELICc"/>
    <property type="match status" value="1"/>
</dbReference>
<dbReference type="EMBL" id="RDBF01000014">
    <property type="protein sequence ID" value="RLV54719.1"/>
    <property type="molecule type" value="Genomic_DNA"/>
</dbReference>
<dbReference type="RefSeq" id="WP_121795364.1">
    <property type="nucleotide sequence ID" value="NZ_RDBF01000014.1"/>
</dbReference>
<dbReference type="GO" id="GO:0006614">
    <property type="term" value="P:SRP-dependent cotranslational protein targeting to membrane"/>
    <property type="evidence" value="ECO:0007669"/>
    <property type="project" value="InterPro"/>
</dbReference>
<dbReference type="EC" id="3.6.4.13" evidence="10"/>
<proteinExistence type="predicted"/>
<dbReference type="InterPro" id="IPR014001">
    <property type="entry name" value="Helicase_ATP-bd"/>
</dbReference>
<evidence type="ECO:0000256" key="5">
    <source>
        <dbReference type="ARBA" id="ARBA00023134"/>
    </source>
</evidence>
<dbReference type="Pfam" id="PF21010">
    <property type="entry name" value="HA2_C"/>
    <property type="match status" value="1"/>
</dbReference>
<evidence type="ECO:0000256" key="3">
    <source>
        <dbReference type="ARBA" id="ARBA00022806"/>
    </source>
</evidence>
<accession>A0A3L8PIZ0</accession>
<dbReference type="Proteomes" id="UP000282515">
    <property type="component" value="Unassembled WGS sequence"/>
</dbReference>
<dbReference type="GO" id="GO:0016787">
    <property type="term" value="F:hydrolase activity"/>
    <property type="evidence" value="ECO:0007669"/>
    <property type="project" value="UniProtKB-KW"/>
</dbReference>
<name>A0A3L8PIZ0_9ACTN</name>
<dbReference type="InterPro" id="IPR011709">
    <property type="entry name" value="DEAD-box_helicase_OB_fold"/>
</dbReference>
<feature type="domain" description="Helicase ATP-binding" evidence="8">
    <location>
        <begin position="19"/>
        <end position="179"/>
    </location>
</feature>
<dbReference type="PROSITE" id="PS51194">
    <property type="entry name" value="HELICASE_CTER"/>
    <property type="match status" value="1"/>
</dbReference>